<organism evidence="2 3">
    <name type="scientific">Novosphingobium umbonatum</name>
    <dbReference type="NCBI Taxonomy" id="1908524"/>
    <lineage>
        <taxon>Bacteria</taxon>
        <taxon>Pseudomonadati</taxon>
        <taxon>Pseudomonadota</taxon>
        <taxon>Alphaproteobacteria</taxon>
        <taxon>Sphingomonadales</taxon>
        <taxon>Sphingomonadaceae</taxon>
        <taxon>Novosphingobium</taxon>
    </lineage>
</organism>
<evidence type="ECO:0000313" key="2">
    <source>
        <dbReference type="EMBL" id="RVU07606.1"/>
    </source>
</evidence>
<evidence type="ECO:0000256" key="1">
    <source>
        <dbReference type="SAM" id="Phobius"/>
    </source>
</evidence>
<gene>
    <name evidence="2" type="ORF">EOE18_00515</name>
</gene>
<keyword evidence="1" id="KW-1133">Transmembrane helix</keyword>
<name>A0A437NCQ9_9SPHN</name>
<keyword evidence="3" id="KW-1185">Reference proteome</keyword>
<dbReference type="Proteomes" id="UP000282837">
    <property type="component" value="Unassembled WGS sequence"/>
</dbReference>
<accession>A0A437NCQ9</accession>
<comment type="caution">
    <text evidence="2">The sequence shown here is derived from an EMBL/GenBank/DDBJ whole genome shotgun (WGS) entry which is preliminary data.</text>
</comment>
<proteinExistence type="predicted"/>
<feature type="transmembrane region" description="Helical" evidence="1">
    <location>
        <begin position="28"/>
        <end position="48"/>
    </location>
</feature>
<dbReference type="AlphaFoldDB" id="A0A437NCQ9"/>
<evidence type="ECO:0000313" key="3">
    <source>
        <dbReference type="Proteomes" id="UP000282837"/>
    </source>
</evidence>
<dbReference type="EMBL" id="SACO01000001">
    <property type="protein sequence ID" value="RVU07606.1"/>
    <property type="molecule type" value="Genomic_DNA"/>
</dbReference>
<reference evidence="2 3" key="1">
    <citation type="submission" date="2019-01" db="EMBL/GenBank/DDBJ databases">
        <authorList>
            <person name="Chen W.-M."/>
        </authorList>
    </citation>
    <scope>NUCLEOTIDE SEQUENCE [LARGE SCALE GENOMIC DNA]</scope>
    <source>
        <strain evidence="2 3">FSY-9</strain>
    </source>
</reference>
<keyword evidence="1" id="KW-0812">Transmembrane</keyword>
<dbReference type="RefSeq" id="WP_220445950.1">
    <property type="nucleotide sequence ID" value="NZ_SACO01000001.1"/>
</dbReference>
<keyword evidence="1" id="KW-0472">Membrane</keyword>
<sequence>MALMLWGSLWAGFKNFDVANAWGREDRLFALVYVLVNYALVAAAFWMLRGGPKIFREKK</sequence>
<protein>
    <submittedName>
        <fullName evidence="2">Uncharacterized protein</fullName>
    </submittedName>
</protein>